<dbReference type="Pfam" id="PF00534">
    <property type="entry name" value="Glycos_transf_1"/>
    <property type="match status" value="1"/>
</dbReference>
<dbReference type="EMBL" id="BARS01046441">
    <property type="protein sequence ID" value="GAG29562.1"/>
    <property type="molecule type" value="Genomic_DNA"/>
</dbReference>
<feature type="domain" description="Glycosyl transferase family 1" evidence="1">
    <location>
        <begin position="1"/>
        <end position="109"/>
    </location>
</feature>
<feature type="non-terminal residue" evidence="2">
    <location>
        <position position="1"/>
    </location>
</feature>
<dbReference type="GO" id="GO:0016757">
    <property type="term" value="F:glycosyltransferase activity"/>
    <property type="evidence" value="ECO:0007669"/>
    <property type="project" value="InterPro"/>
</dbReference>
<dbReference type="CDD" id="cd03801">
    <property type="entry name" value="GT4_PimA-like"/>
    <property type="match status" value="1"/>
</dbReference>
<comment type="caution">
    <text evidence="2">The sequence shown here is derived from an EMBL/GenBank/DDBJ whole genome shotgun (WGS) entry which is preliminary data.</text>
</comment>
<dbReference type="SUPFAM" id="SSF53756">
    <property type="entry name" value="UDP-Glycosyltransferase/glycogen phosphorylase"/>
    <property type="match status" value="1"/>
</dbReference>
<gene>
    <name evidence="2" type="ORF">S01H1_69911</name>
</gene>
<reference evidence="2" key="1">
    <citation type="journal article" date="2014" name="Front. Microbiol.">
        <title>High frequency of phylogenetically diverse reductive dehalogenase-homologous genes in deep subseafloor sedimentary metagenomes.</title>
        <authorList>
            <person name="Kawai M."/>
            <person name="Futagami T."/>
            <person name="Toyoda A."/>
            <person name="Takaki Y."/>
            <person name="Nishi S."/>
            <person name="Hori S."/>
            <person name="Arai W."/>
            <person name="Tsubouchi T."/>
            <person name="Morono Y."/>
            <person name="Uchiyama I."/>
            <person name="Ito T."/>
            <person name="Fujiyama A."/>
            <person name="Inagaki F."/>
            <person name="Takami H."/>
        </authorList>
    </citation>
    <scope>NUCLEOTIDE SEQUENCE</scope>
    <source>
        <strain evidence="2">Expedition CK06-06</strain>
    </source>
</reference>
<name>X0X2C4_9ZZZZ</name>
<dbReference type="InterPro" id="IPR050194">
    <property type="entry name" value="Glycosyltransferase_grp1"/>
</dbReference>
<organism evidence="2">
    <name type="scientific">marine sediment metagenome</name>
    <dbReference type="NCBI Taxonomy" id="412755"/>
    <lineage>
        <taxon>unclassified sequences</taxon>
        <taxon>metagenomes</taxon>
        <taxon>ecological metagenomes</taxon>
    </lineage>
</organism>
<dbReference type="PANTHER" id="PTHR45947:SF3">
    <property type="entry name" value="SULFOQUINOVOSYL TRANSFERASE SQD2"/>
    <property type="match status" value="1"/>
</dbReference>
<accession>X0X2C4</accession>
<evidence type="ECO:0000259" key="1">
    <source>
        <dbReference type="Pfam" id="PF00534"/>
    </source>
</evidence>
<dbReference type="Gene3D" id="3.40.50.2000">
    <property type="entry name" value="Glycogen Phosphorylase B"/>
    <property type="match status" value="2"/>
</dbReference>
<dbReference type="PANTHER" id="PTHR45947">
    <property type="entry name" value="SULFOQUINOVOSYL TRANSFERASE SQD2"/>
    <property type="match status" value="1"/>
</dbReference>
<evidence type="ECO:0000313" key="2">
    <source>
        <dbReference type="EMBL" id="GAG29562.1"/>
    </source>
</evidence>
<dbReference type="AlphaFoldDB" id="X0X2C4"/>
<protein>
    <recommendedName>
        <fullName evidence="1">Glycosyl transferase family 1 domain-containing protein</fullName>
    </recommendedName>
</protein>
<proteinExistence type="predicted"/>
<sequence>ELKLLARKLKINKNVKFLGVVMGKNLVNLYQTSDIFITASTVETEGLVILEAMACGLPIIGVNALAVPTIVKHNKNGFVATPHDEKELADFSVKLLENKNLRNKFGKESLKIVKKYSLDNIINELERIYQHLKK</sequence>
<dbReference type="InterPro" id="IPR001296">
    <property type="entry name" value="Glyco_trans_1"/>
</dbReference>